<comment type="caution">
    <text evidence="2">The sequence shown here is derived from an EMBL/GenBank/DDBJ whole genome shotgun (WGS) entry which is preliminary data.</text>
</comment>
<evidence type="ECO:0000313" key="2">
    <source>
        <dbReference type="EMBL" id="KAK8762797.1"/>
    </source>
</evidence>
<feature type="region of interest" description="Disordered" evidence="1">
    <location>
        <begin position="204"/>
        <end position="228"/>
    </location>
</feature>
<dbReference type="Proteomes" id="UP001321473">
    <property type="component" value="Unassembled WGS sequence"/>
</dbReference>
<evidence type="ECO:0000313" key="3">
    <source>
        <dbReference type="Proteomes" id="UP001321473"/>
    </source>
</evidence>
<organism evidence="2 3">
    <name type="scientific">Amblyomma americanum</name>
    <name type="common">Lone star tick</name>
    <dbReference type="NCBI Taxonomy" id="6943"/>
    <lineage>
        <taxon>Eukaryota</taxon>
        <taxon>Metazoa</taxon>
        <taxon>Ecdysozoa</taxon>
        <taxon>Arthropoda</taxon>
        <taxon>Chelicerata</taxon>
        <taxon>Arachnida</taxon>
        <taxon>Acari</taxon>
        <taxon>Parasitiformes</taxon>
        <taxon>Ixodida</taxon>
        <taxon>Ixodoidea</taxon>
        <taxon>Ixodidae</taxon>
        <taxon>Amblyomminae</taxon>
        <taxon>Amblyomma</taxon>
    </lineage>
</organism>
<reference evidence="2 3" key="1">
    <citation type="journal article" date="2023" name="Arcadia Sci">
        <title>De novo assembly of a long-read Amblyomma americanum tick genome.</title>
        <authorList>
            <person name="Chou S."/>
            <person name="Poskanzer K.E."/>
            <person name="Rollins M."/>
            <person name="Thuy-Boun P.S."/>
        </authorList>
    </citation>
    <scope>NUCLEOTIDE SEQUENCE [LARGE SCALE GENOMIC DNA]</scope>
    <source>
        <strain evidence="2">F_SG_1</strain>
        <tissue evidence="2">Salivary glands</tissue>
    </source>
</reference>
<feature type="region of interest" description="Disordered" evidence="1">
    <location>
        <begin position="97"/>
        <end position="155"/>
    </location>
</feature>
<gene>
    <name evidence="2" type="ORF">V5799_025935</name>
</gene>
<feature type="compositionally biased region" description="Basic and acidic residues" evidence="1">
    <location>
        <begin position="172"/>
        <end position="184"/>
    </location>
</feature>
<protein>
    <submittedName>
        <fullName evidence="2">Uncharacterized protein</fullName>
    </submittedName>
</protein>
<evidence type="ECO:0000256" key="1">
    <source>
        <dbReference type="SAM" id="MobiDB-lite"/>
    </source>
</evidence>
<sequence length="228" mass="24894">MSNTRVKRKGEKTVVYMGGQQLHGSGSNIVVSCGPGTSQSRGTVYRLPNADSMQVEAGMPPCLQGCRTTVSLENMPSSEPQIVRVVPRGTTILLEEVKPPPKAKSRSARSRSGMSRKGSPTVQVVQECMSGPAYMPPMPQPAPPPPPPPEPGPAEHCIECLAELIQRRRTSRRLDRQERQEREPVAQTEMRLTARVMNEEEMMPANGGCSRCPTCGSAFPGSARDREW</sequence>
<name>A0AAQ4DK07_AMBAM</name>
<feature type="region of interest" description="Disordered" evidence="1">
    <location>
        <begin position="169"/>
        <end position="188"/>
    </location>
</feature>
<feature type="compositionally biased region" description="Pro residues" evidence="1">
    <location>
        <begin position="134"/>
        <end position="152"/>
    </location>
</feature>
<dbReference type="PROSITE" id="PS51257">
    <property type="entry name" value="PROKAR_LIPOPROTEIN"/>
    <property type="match status" value="1"/>
</dbReference>
<keyword evidence="3" id="KW-1185">Reference proteome</keyword>
<dbReference type="EMBL" id="JARKHS020029763">
    <property type="protein sequence ID" value="KAK8762797.1"/>
    <property type="molecule type" value="Genomic_DNA"/>
</dbReference>
<accession>A0AAQ4DK07</accession>
<proteinExistence type="predicted"/>
<dbReference type="AlphaFoldDB" id="A0AAQ4DK07"/>
<feature type="compositionally biased region" description="Low complexity" evidence="1">
    <location>
        <begin position="110"/>
        <end position="120"/>
    </location>
</feature>